<keyword evidence="3" id="KW-0472">Membrane</keyword>
<gene>
    <name evidence="6" type="ORF">PS467_17475</name>
</gene>
<keyword evidence="7" id="KW-1185">Reference proteome</keyword>
<dbReference type="PANTHER" id="PTHR33392">
    <property type="entry name" value="POLYISOPRENYL-TEICHOIC ACID--PEPTIDOGLYCAN TEICHOIC ACID TRANSFERASE TAGU"/>
    <property type="match status" value="1"/>
</dbReference>
<dbReference type="Proteomes" id="UP001305606">
    <property type="component" value="Chromosome"/>
</dbReference>
<feature type="region of interest" description="Disordered" evidence="2">
    <location>
        <begin position="453"/>
        <end position="484"/>
    </location>
</feature>
<dbReference type="InterPro" id="IPR027381">
    <property type="entry name" value="LytR/CpsA/Psr_C"/>
</dbReference>
<dbReference type="RefSeq" id="WP_311036074.1">
    <property type="nucleotide sequence ID" value="NZ_CP117522.1"/>
</dbReference>
<organism evidence="6 7">
    <name type="scientific">Streptomyces luomodiensis</name>
    <dbReference type="NCBI Taxonomy" id="3026192"/>
    <lineage>
        <taxon>Bacteria</taxon>
        <taxon>Bacillati</taxon>
        <taxon>Actinomycetota</taxon>
        <taxon>Actinomycetes</taxon>
        <taxon>Kitasatosporales</taxon>
        <taxon>Streptomycetaceae</taxon>
        <taxon>Streptomyces</taxon>
    </lineage>
</organism>
<keyword evidence="3" id="KW-0812">Transmembrane</keyword>
<evidence type="ECO:0000259" key="4">
    <source>
        <dbReference type="Pfam" id="PF03816"/>
    </source>
</evidence>
<protein>
    <submittedName>
        <fullName evidence="6">LCP family protein</fullName>
    </submittedName>
</protein>
<dbReference type="EMBL" id="CP117522">
    <property type="protein sequence ID" value="WNE96992.1"/>
    <property type="molecule type" value="Genomic_DNA"/>
</dbReference>
<dbReference type="Pfam" id="PF03816">
    <property type="entry name" value="LytR_cpsA_psr"/>
    <property type="match status" value="1"/>
</dbReference>
<dbReference type="Gene3D" id="3.30.70.2390">
    <property type="match status" value="1"/>
</dbReference>
<sequence length="484" mass="51427">MSAPARPPRPSRPRSRRPRWGLRLATGGACLVLAVSGIGHLLVRELETGIHRVDAFGGLDNRPKSTGGGVNFLVVGTDGREKITPREKALYRLGGAPCHCTDTLVLLHLSADHRRVSAVSLPRDSYAEIPAYTDAAGVRHPRHPRKLNAAYAEGGPSLTVRTVEHLTGVRVHHYLEVDFTSFMKTVDVIGGVKICTTRPLKDDHTGLDLPAGTHVLDGGQALQYVRSRHVDGTSDLGRIKRQQRFLAAVVHRTTTGGILLNPVRFNQVTGALLGSVRADHGLEAADLVALGRAMHGVTPASSEFASVPVILPGVPLKGAGSTLRWDRAKAKRLFTAFREDRPLVARHPKRPGATTVEVAPGRVRVRVFNGTDTPGLAARVNRALHAAGFATTGSPADAATPDVRHTVITYDPGWDRSVRSLAAALPGAQLKPVTGQGAVMRVTVGTDYTGVRPVRAEQPPSGESGFGAVTGDEVTCPEGAGRSL</sequence>
<feature type="transmembrane region" description="Helical" evidence="3">
    <location>
        <begin position="20"/>
        <end position="43"/>
    </location>
</feature>
<feature type="domain" description="Cell envelope-related transcriptional attenuator" evidence="4">
    <location>
        <begin position="101"/>
        <end position="253"/>
    </location>
</feature>
<evidence type="ECO:0000256" key="3">
    <source>
        <dbReference type="SAM" id="Phobius"/>
    </source>
</evidence>
<evidence type="ECO:0000259" key="5">
    <source>
        <dbReference type="Pfam" id="PF13399"/>
    </source>
</evidence>
<name>A0ABY9UWP9_9ACTN</name>
<keyword evidence="3" id="KW-1133">Transmembrane helix</keyword>
<evidence type="ECO:0000313" key="6">
    <source>
        <dbReference type="EMBL" id="WNE96992.1"/>
    </source>
</evidence>
<proteinExistence type="inferred from homology"/>
<dbReference type="InterPro" id="IPR050922">
    <property type="entry name" value="LytR/CpsA/Psr_CW_biosynth"/>
</dbReference>
<dbReference type="PANTHER" id="PTHR33392:SF6">
    <property type="entry name" value="POLYISOPRENYL-TEICHOIC ACID--PEPTIDOGLYCAN TEICHOIC ACID TRANSFERASE TAGU"/>
    <property type="match status" value="1"/>
</dbReference>
<evidence type="ECO:0000256" key="1">
    <source>
        <dbReference type="ARBA" id="ARBA00006068"/>
    </source>
</evidence>
<dbReference type="Gene3D" id="3.40.630.190">
    <property type="entry name" value="LCP protein"/>
    <property type="match status" value="1"/>
</dbReference>
<reference evidence="6 7" key="1">
    <citation type="submission" date="2023-02" db="EMBL/GenBank/DDBJ databases">
        <title>Streptomyces sp. SCA4-21 with antifungal activity against Fusarium oxysporum f. sp. cubense, Streptomyces sp. SCA2-17 with antifungal activity against Fusarium oxysporum f. sp. cubense.</title>
        <authorList>
            <person name="Qi D."/>
        </authorList>
    </citation>
    <scope>NUCLEOTIDE SEQUENCE [LARGE SCALE GENOMIC DNA]</scope>
    <source>
        <strain evidence="6 7">SCA4-21</strain>
    </source>
</reference>
<evidence type="ECO:0000313" key="7">
    <source>
        <dbReference type="Proteomes" id="UP001305606"/>
    </source>
</evidence>
<dbReference type="Pfam" id="PF13399">
    <property type="entry name" value="LytR_C"/>
    <property type="match status" value="1"/>
</dbReference>
<dbReference type="NCBIfam" id="TIGR00350">
    <property type="entry name" value="lytR_cpsA_psr"/>
    <property type="match status" value="1"/>
</dbReference>
<comment type="similarity">
    <text evidence="1">Belongs to the LytR/CpsA/Psr (LCP) family.</text>
</comment>
<feature type="domain" description="LytR/CpsA/Psr regulator C-terminal" evidence="5">
    <location>
        <begin position="362"/>
        <end position="448"/>
    </location>
</feature>
<dbReference type="InterPro" id="IPR004474">
    <property type="entry name" value="LytR_CpsA_psr"/>
</dbReference>
<accession>A0ABY9UWP9</accession>
<evidence type="ECO:0000256" key="2">
    <source>
        <dbReference type="SAM" id="MobiDB-lite"/>
    </source>
</evidence>